<evidence type="ECO:0000313" key="4">
    <source>
        <dbReference type="Proteomes" id="UP000323386"/>
    </source>
</evidence>
<feature type="region of interest" description="Disordered" evidence="1">
    <location>
        <begin position="260"/>
        <end position="307"/>
    </location>
</feature>
<feature type="region of interest" description="Disordered" evidence="1">
    <location>
        <begin position="328"/>
        <end position="538"/>
    </location>
</feature>
<feature type="compositionally biased region" description="Polar residues" evidence="1">
    <location>
        <begin position="665"/>
        <end position="675"/>
    </location>
</feature>
<feature type="region of interest" description="Disordered" evidence="1">
    <location>
        <begin position="108"/>
        <end position="153"/>
    </location>
</feature>
<evidence type="ECO:0000256" key="1">
    <source>
        <dbReference type="SAM" id="MobiDB-lite"/>
    </source>
</evidence>
<evidence type="ECO:0000256" key="2">
    <source>
        <dbReference type="SAM" id="SignalP"/>
    </source>
</evidence>
<feature type="compositionally biased region" description="Basic and acidic residues" evidence="1">
    <location>
        <begin position="398"/>
        <end position="412"/>
    </location>
</feature>
<feature type="compositionally biased region" description="Low complexity" evidence="1">
    <location>
        <begin position="1023"/>
        <end position="1036"/>
    </location>
</feature>
<reference evidence="3 4" key="1">
    <citation type="submission" date="2018-03" db="EMBL/GenBank/DDBJ databases">
        <authorList>
            <person name="Guldener U."/>
        </authorList>
    </citation>
    <scope>NUCLEOTIDE SEQUENCE [LARGE SCALE GENOMIC DNA]</scope>
    <source>
        <strain evidence="3 4">DAOM196992</strain>
    </source>
</reference>
<feature type="compositionally biased region" description="Basic and acidic residues" evidence="1">
    <location>
        <begin position="676"/>
        <end position="685"/>
    </location>
</feature>
<keyword evidence="2" id="KW-0732">Signal</keyword>
<feature type="signal peptide" evidence="2">
    <location>
        <begin position="1"/>
        <end position="26"/>
    </location>
</feature>
<accession>A0A5C3EU46</accession>
<dbReference type="AlphaFoldDB" id="A0A5C3EU46"/>
<sequence length="1241" mass="131555">MALHQLFTLAFALQLEPLPTLDYVAAHHDDDQEPGNDDFRVGANTFLEPIVSRHPPHPVHTISFLLQHTNALDAVAPWSDLIALLARADDDPSFKNLREFFDARYDDSGRLIGADPPPKKPSSPTRRLRSASRSTAFAPPTRRSSQAAADGRKASFAQSIGGAAALKLGWLRKNTGESAGASHGDFSDDEVQSSHSRDGSLPQPKAYYAASEIQFVRTQGTGNAECVSVPVAASSVTPTGAGKGGQSVKTVRFNVRLDLHSVGLAPHPPRSARRQSGASSHPRRVSDPSEASSIERVPSRAPSGRYEGAALAGGQDLAQAISPISSRSFGGLSDEMHDSNHAGVETPSSPTARRKGSSTSLAGAGPPGGSSAGGASGKATRRPSMMSKLLDFGLRKRSTTERSDTIDSRDGTGSEASSQHAPSEQGGSHLAHAKRVPSGLSHLRANGSFNRGHSGDEDEGDNDDEALDLAEEEDGEAGAEGEGGAASARVARRGSSHRQLGEPAQLSRRRSSNGSSGRAGLLQSAISMEPDLGPVREDGTFEIERFTTRSSIDARSISALGDVEPSDEAREAQDRMLADGRDFISLLRAASEMALRLAEAAGEQRQADEGSNSSLAAAEGGPATTPRNEMDAQPQWMSDKARGKRPEASGNTTPSGSGAGPQVRPKTSSVPSTPSIKERSFDLERSPNPFARSDAHGASSGDDGNRHSVEPWWPCGEVDPLPVSISCALGQALGWEGIMQLCYGRGSRSAAEGSYAPLGRAAALDEANKRHERTVLAWRTGVASADEAAPHGEEPIPPSVDTTASTRSELDSFSTSIGERLNLVDDVHGAAQPATAGTQNAGIATGNGGPEATVAPNANAHANGPAPYALTTLKDLLGQHSEEGRTWQDWMNLARSIQGWIQDYETTRVRAGLAHEIGVEPTPRAPASAAVAAPDTQSNGLDPVEAKIDIDAGTAAAGAEAFRTASILSDPGAATDVDLQPCLSPRQLQVPAVFGSPESGSAKLGRSSSISGSSFGARMARRQQQQQQSHQQQHKQSAVEVVPECVLRDLVDRRYGFRRRGGIPEGLPAGPDGEEFEDYSWSRQKLDARHFATALTIGSDSLSHMLGQVQRSDWVHASAWELDYLEMCVFKSPLVAERFPPPGSAIVPSARSYQPSEGTQDRTKLCPNPDENGCWSSAEWKRWLTTIREGQIIVPAIGWQAWWTLISVLNGADRTGRTYDLQVKTPEEPFEALTDLGAVYI</sequence>
<feature type="region of interest" description="Disordered" evidence="1">
    <location>
        <begin position="994"/>
        <end position="1038"/>
    </location>
</feature>
<dbReference type="EMBL" id="OOIP01000003">
    <property type="protein sequence ID" value="SPO35873.1"/>
    <property type="molecule type" value="Genomic_DNA"/>
</dbReference>
<feature type="region of interest" description="Disordered" evidence="1">
    <location>
        <begin position="834"/>
        <end position="860"/>
    </location>
</feature>
<evidence type="ECO:0000313" key="3">
    <source>
        <dbReference type="EMBL" id="SPO35873.1"/>
    </source>
</evidence>
<feature type="compositionally biased region" description="Polar residues" evidence="1">
    <location>
        <begin position="414"/>
        <end position="426"/>
    </location>
</feature>
<protein>
    <submittedName>
        <fullName evidence="3">Uncharacterized protein</fullName>
    </submittedName>
</protein>
<gene>
    <name evidence="3" type="ORF">PSFLO_01344</name>
</gene>
<keyword evidence="4" id="KW-1185">Reference proteome</keyword>
<feature type="compositionally biased region" description="Gly residues" evidence="1">
    <location>
        <begin position="365"/>
        <end position="376"/>
    </location>
</feature>
<feature type="chain" id="PRO_5023119411" evidence="2">
    <location>
        <begin position="27"/>
        <end position="1241"/>
    </location>
</feature>
<feature type="region of interest" description="Disordered" evidence="1">
    <location>
        <begin position="1149"/>
        <end position="1168"/>
    </location>
</feature>
<feature type="compositionally biased region" description="Low complexity" evidence="1">
    <location>
        <begin position="999"/>
        <end position="1016"/>
    </location>
</feature>
<dbReference type="Proteomes" id="UP000323386">
    <property type="component" value="Unassembled WGS sequence"/>
</dbReference>
<organism evidence="3 4">
    <name type="scientific">Pseudozyma flocculosa</name>
    <dbReference type="NCBI Taxonomy" id="84751"/>
    <lineage>
        <taxon>Eukaryota</taxon>
        <taxon>Fungi</taxon>
        <taxon>Dikarya</taxon>
        <taxon>Basidiomycota</taxon>
        <taxon>Ustilaginomycotina</taxon>
        <taxon>Ustilaginomycetes</taxon>
        <taxon>Ustilaginales</taxon>
        <taxon>Ustilaginaceae</taxon>
        <taxon>Pseudozyma</taxon>
    </lineage>
</organism>
<proteinExistence type="predicted"/>
<feature type="region of interest" description="Disordered" evidence="1">
    <location>
        <begin position="178"/>
        <end position="203"/>
    </location>
</feature>
<feature type="region of interest" description="Disordered" evidence="1">
    <location>
        <begin position="784"/>
        <end position="805"/>
    </location>
</feature>
<feature type="compositionally biased region" description="Acidic residues" evidence="1">
    <location>
        <begin position="456"/>
        <end position="479"/>
    </location>
</feature>
<feature type="region of interest" description="Disordered" evidence="1">
    <location>
        <begin position="598"/>
        <end position="711"/>
    </location>
</feature>
<feature type="compositionally biased region" description="Low complexity" evidence="1">
    <location>
        <begin position="512"/>
        <end position="522"/>
    </location>
</feature>
<name>A0A5C3EU46_9BASI</name>
<dbReference type="OrthoDB" id="3336072at2759"/>
<feature type="region of interest" description="Disordered" evidence="1">
    <location>
        <begin position="554"/>
        <end position="574"/>
    </location>
</feature>